<dbReference type="RefSeq" id="WP_050530193.1">
    <property type="nucleotide sequence ID" value="NZ_AQQZ01000003.1"/>
</dbReference>
<dbReference type="AlphaFoldDB" id="A0A0L1JQN8"/>
<sequence length="67" mass="7079">MLRAFTSHPASVGETYFEHMRVAFGFAGALALAAGAAAIHAVIPALCEKTASRRIAALHARLSRRTS</sequence>
<keyword evidence="2" id="KW-1185">Reference proteome</keyword>
<evidence type="ECO:0000313" key="2">
    <source>
        <dbReference type="Proteomes" id="UP000036938"/>
    </source>
</evidence>
<dbReference type="Proteomes" id="UP000036938">
    <property type="component" value="Unassembled WGS sequence"/>
</dbReference>
<dbReference type="InterPro" id="IPR045936">
    <property type="entry name" value="DUF6356"/>
</dbReference>
<accession>A0A0L1JQN8</accession>
<proteinExistence type="predicted"/>
<organism evidence="1 2">
    <name type="scientific">Pseudaestuariivita atlantica</name>
    <dbReference type="NCBI Taxonomy" id="1317121"/>
    <lineage>
        <taxon>Bacteria</taxon>
        <taxon>Pseudomonadati</taxon>
        <taxon>Pseudomonadota</taxon>
        <taxon>Alphaproteobacteria</taxon>
        <taxon>Rhodobacterales</taxon>
        <taxon>Paracoccaceae</taxon>
        <taxon>Pseudaestuariivita</taxon>
    </lineage>
</organism>
<dbReference type="STRING" id="1317121.ATO11_07300"/>
<dbReference type="Pfam" id="PF19883">
    <property type="entry name" value="DUF6356"/>
    <property type="match status" value="1"/>
</dbReference>
<gene>
    <name evidence="1" type="ORF">ATO11_07300</name>
</gene>
<reference evidence="1 2" key="1">
    <citation type="journal article" date="2015" name="Int. J. Syst. Evol. Microbiol.">
        <title>Aestuariivita atlantica sp. nov., isolated from deep sea sediment of the Atlantic Ocean.</title>
        <authorList>
            <person name="Li G."/>
            <person name="Lai Q."/>
            <person name="Du Y."/>
            <person name="Liu X."/>
            <person name="Sun F."/>
            <person name="Shao Z."/>
        </authorList>
    </citation>
    <scope>NUCLEOTIDE SEQUENCE [LARGE SCALE GENOMIC DNA]</scope>
    <source>
        <strain evidence="1 2">22II-S11-z3</strain>
    </source>
</reference>
<comment type="caution">
    <text evidence="1">The sequence shown here is derived from an EMBL/GenBank/DDBJ whole genome shotgun (WGS) entry which is preliminary data.</text>
</comment>
<protein>
    <submittedName>
        <fullName evidence="1">Capsule biosynthesis protein</fullName>
    </submittedName>
</protein>
<evidence type="ECO:0000313" key="1">
    <source>
        <dbReference type="EMBL" id="KNG94051.1"/>
    </source>
</evidence>
<dbReference type="EMBL" id="AQQZ01000003">
    <property type="protein sequence ID" value="KNG94051.1"/>
    <property type="molecule type" value="Genomic_DNA"/>
</dbReference>
<name>A0A0L1JQN8_9RHOB</name>